<evidence type="ECO:0000313" key="6">
    <source>
        <dbReference type="Proteomes" id="UP000011518"/>
    </source>
</evidence>
<dbReference type="GO" id="GO:0005840">
    <property type="term" value="C:ribosome"/>
    <property type="evidence" value="ECO:0007669"/>
    <property type="project" value="UniProtKB-KW"/>
</dbReference>
<dbReference type="EMBL" id="KB320563">
    <property type="protein sequence ID" value="ELW68580.1"/>
    <property type="molecule type" value="Genomic_DNA"/>
</dbReference>
<dbReference type="InterPro" id="IPR036351">
    <property type="entry name" value="Ribosomal_eL32_sf"/>
</dbReference>
<protein>
    <submittedName>
        <fullName evidence="5">60S ribosomal protein L32</fullName>
    </submittedName>
</protein>
<dbReference type="GO" id="GO:0006412">
    <property type="term" value="P:translation"/>
    <property type="evidence" value="ECO:0007669"/>
    <property type="project" value="InterPro"/>
</dbReference>
<keyword evidence="2 5" id="KW-0689">Ribosomal protein</keyword>
<feature type="compositionally biased region" description="Polar residues" evidence="4">
    <location>
        <begin position="10"/>
        <end position="24"/>
    </location>
</feature>
<dbReference type="SMART" id="SM01393">
    <property type="entry name" value="Ribosomal_L32e"/>
    <property type="match status" value="1"/>
</dbReference>
<evidence type="ECO:0000256" key="2">
    <source>
        <dbReference type="ARBA" id="ARBA00022980"/>
    </source>
</evidence>
<name>L9L056_TUPCH</name>
<feature type="region of interest" description="Disordered" evidence="4">
    <location>
        <begin position="1"/>
        <end position="30"/>
    </location>
</feature>
<dbReference type="Proteomes" id="UP000011518">
    <property type="component" value="Unassembled WGS sequence"/>
</dbReference>
<dbReference type="AlphaFoldDB" id="L9L056"/>
<organism evidence="5 6">
    <name type="scientific">Tupaia chinensis</name>
    <name type="common">Chinese tree shrew</name>
    <name type="synonym">Tupaia belangeri chinensis</name>
    <dbReference type="NCBI Taxonomy" id="246437"/>
    <lineage>
        <taxon>Eukaryota</taxon>
        <taxon>Metazoa</taxon>
        <taxon>Chordata</taxon>
        <taxon>Craniata</taxon>
        <taxon>Vertebrata</taxon>
        <taxon>Euteleostomi</taxon>
        <taxon>Mammalia</taxon>
        <taxon>Eutheria</taxon>
        <taxon>Euarchontoglires</taxon>
        <taxon>Scandentia</taxon>
        <taxon>Tupaiidae</taxon>
        <taxon>Tupaia</taxon>
    </lineage>
</organism>
<dbReference type="STRING" id="246437.L9L056"/>
<keyword evidence="6" id="KW-1185">Reference proteome</keyword>
<dbReference type="InParanoid" id="L9L056"/>
<keyword evidence="3" id="KW-0687">Ribonucleoprotein</keyword>
<dbReference type="InterPro" id="IPR001515">
    <property type="entry name" value="Ribosomal_eL32"/>
</dbReference>
<evidence type="ECO:0000256" key="3">
    <source>
        <dbReference type="ARBA" id="ARBA00023274"/>
    </source>
</evidence>
<proteinExistence type="inferred from homology"/>
<dbReference type="GO" id="GO:1990904">
    <property type="term" value="C:ribonucleoprotein complex"/>
    <property type="evidence" value="ECO:0007669"/>
    <property type="project" value="UniProtKB-KW"/>
</dbReference>
<sequence length="272" mass="29238">MAKLGHMPLTSHSPSNGAGSSRSPASPRLPYCSRTVRSSSIFGPGSLLRPVCLEHLSQGTAGPSVKRGPALPSSSRPAAVLVLSAEASVVLSLVDLLIPSLCMPSVGTRVWAPSRDAEPRRPSGRPARSDRCYRWEKGEDGARAQPLTGQGAKPSPCGVGDGSFGLASSARSSQVQRRQSVEVAAFPTGHQGCLRPLVKPKNLKRTKEFIWHQSDHYIKVKAQEVLLTCRQSYCAEASCNVSSKNLNAIVERAARLAFSRQSQHQLYSEEDE</sequence>
<gene>
    <name evidence="5" type="ORF">TREES_T100008758</name>
</gene>
<dbReference type="SUPFAM" id="SSF52042">
    <property type="entry name" value="Ribosomal protein L32e"/>
    <property type="match status" value="1"/>
</dbReference>
<evidence type="ECO:0000313" key="5">
    <source>
        <dbReference type="EMBL" id="ELW68580.1"/>
    </source>
</evidence>
<reference evidence="6" key="2">
    <citation type="journal article" date="2013" name="Nat. Commun.">
        <title>Genome of the Chinese tree shrew.</title>
        <authorList>
            <person name="Fan Y."/>
            <person name="Huang Z.Y."/>
            <person name="Cao C.C."/>
            <person name="Chen C.S."/>
            <person name="Chen Y.X."/>
            <person name="Fan D.D."/>
            <person name="He J."/>
            <person name="Hou H.L."/>
            <person name="Hu L."/>
            <person name="Hu X.T."/>
            <person name="Jiang X.T."/>
            <person name="Lai R."/>
            <person name="Lang Y.S."/>
            <person name="Liang B."/>
            <person name="Liao S.G."/>
            <person name="Mu D."/>
            <person name="Ma Y.Y."/>
            <person name="Niu Y.Y."/>
            <person name="Sun X.Q."/>
            <person name="Xia J.Q."/>
            <person name="Xiao J."/>
            <person name="Xiong Z.Q."/>
            <person name="Xu L."/>
            <person name="Yang L."/>
            <person name="Zhang Y."/>
            <person name="Zhao W."/>
            <person name="Zhao X.D."/>
            <person name="Zheng Y.T."/>
            <person name="Zhou J.M."/>
            <person name="Zhu Y.B."/>
            <person name="Zhang G.J."/>
            <person name="Wang J."/>
            <person name="Yao Y.G."/>
        </authorList>
    </citation>
    <scope>NUCLEOTIDE SEQUENCE [LARGE SCALE GENOMIC DNA]</scope>
</reference>
<reference evidence="6" key="1">
    <citation type="submission" date="2012-07" db="EMBL/GenBank/DDBJ databases">
        <title>Genome of the Chinese tree shrew, a rising model animal genetically related to primates.</title>
        <authorList>
            <person name="Zhang G."/>
            <person name="Fan Y."/>
            <person name="Yao Y."/>
            <person name="Huang Z."/>
        </authorList>
    </citation>
    <scope>NUCLEOTIDE SEQUENCE [LARGE SCALE GENOMIC DNA]</scope>
</reference>
<evidence type="ECO:0000256" key="1">
    <source>
        <dbReference type="ARBA" id="ARBA00008431"/>
    </source>
</evidence>
<comment type="similarity">
    <text evidence="1">Belongs to the eukaryotic ribosomal protein eL32 family.</text>
</comment>
<accession>L9L056</accession>
<dbReference type="GO" id="GO:0003735">
    <property type="term" value="F:structural constituent of ribosome"/>
    <property type="evidence" value="ECO:0007669"/>
    <property type="project" value="InterPro"/>
</dbReference>
<evidence type="ECO:0000256" key="4">
    <source>
        <dbReference type="SAM" id="MobiDB-lite"/>
    </source>
</evidence>